<gene>
    <name evidence="4" type="ORF">CFP71_02365</name>
</gene>
<feature type="chain" id="PRO_5013008601" description="OmpA-like domain-containing protein" evidence="2">
    <location>
        <begin position="24"/>
        <end position="388"/>
    </location>
</feature>
<evidence type="ECO:0000313" key="4">
    <source>
        <dbReference type="EMBL" id="OXM58537.1"/>
    </source>
</evidence>
<keyword evidence="1" id="KW-0472">Membrane</keyword>
<sequence>MNRRHFGHLLLAAALLFPAVACGADTSPATTVRIGVTATSNEPAVKLTRTIVKRLEETVDSGEVRLVIYHADGRQVSTVFDEDFTVRRPDQKRENDKKLRKEGFDSNSKRVEALLARLASNGGQLDPFEVLATMGRAPGPGLVVVHSSGLQTIGQLDLTKSSLDFDIDRVIRSLPPDSLPDLSGKDVVFSGLGQIAGPQRQLPEARRRALEKLWMGVCTNFHAKTCSIDGEQTTSTAPVATAAVPVVAFGDVTTVVPSREGGAPPTEIVSVPSSVLFEPDTDVLVPGAKTVLREIATRFARETRATAVGHTATHGPRDTAIELSKARAERVVGELVALGVTRSAFTGVTGVGYDAPIEPDVDSANQLIPGAAERNRVVVLTLTGPVTK</sequence>
<dbReference type="InterPro" id="IPR036737">
    <property type="entry name" value="OmpA-like_sf"/>
</dbReference>
<proteinExistence type="predicted"/>
<evidence type="ECO:0000259" key="3">
    <source>
        <dbReference type="PROSITE" id="PS51123"/>
    </source>
</evidence>
<comment type="caution">
    <text evidence="4">The sequence shown here is derived from an EMBL/GenBank/DDBJ whole genome shotgun (WGS) entry which is preliminary data.</text>
</comment>
<dbReference type="PROSITE" id="PS51123">
    <property type="entry name" value="OMPA_2"/>
    <property type="match status" value="1"/>
</dbReference>
<dbReference type="AlphaFoldDB" id="A0A229SI35"/>
<dbReference type="GO" id="GO:0016020">
    <property type="term" value="C:membrane"/>
    <property type="evidence" value="ECO:0007669"/>
    <property type="project" value="UniProtKB-UniRule"/>
</dbReference>
<dbReference type="Gene3D" id="3.30.1330.60">
    <property type="entry name" value="OmpA-like domain"/>
    <property type="match status" value="1"/>
</dbReference>
<accession>A0A229SI35</accession>
<evidence type="ECO:0000313" key="5">
    <source>
        <dbReference type="Proteomes" id="UP000215223"/>
    </source>
</evidence>
<dbReference type="InterPro" id="IPR006665">
    <property type="entry name" value="OmpA-like"/>
</dbReference>
<organism evidence="4 5">
    <name type="scientific">Amycolatopsis thailandensis</name>
    <dbReference type="NCBI Taxonomy" id="589330"/>
    <lineage>
        <taxon>Bacteria</taxon>
        <taxon>Bacillati</taxon>
        <taxon>Actinomycetota</taxon>
        <taxon>Actinomycetes</taxon>
        <taxon>Pseudonocardiales</taxon>
        <taxon>Pseudonocardiaceae</taxon>
        <taxon>Amycolatopsis</taxon>
    </lineage>
</organism>
<evidence type="ECO:0000256" key="1">
    <source>
        <dbReference type="PROSITE-ProRule" id="PRU00473"/>
    </source>
</evidence>
<name>A0A229SI35_9PSEU</name>
<protein>
    <recommendedName>
        <fullName evidence="3">OmpA-like domain-containing protein</fullName>
    </recommendedName>
</protein>
<dbReference type="SUPFAM" id="SSF103088">
    <property type="entry name" value="OmpA-like"/>
    <property type="match status" value="1"/>
</dbReference>
<feature type="domain" description="OmpA-like" evidence="3">
    <location>
        <begin position="264"/>
        <end position="386"/>
    </location>
</feature>
<keyword evidence="5" id="KW-1185">Reference proteome</keyword>
<dbReference type="Proteomes" id="UP000215223">
    <property type="component" value="Unassembled WGS sequence"/>
</dbReference>
<reference evidence="4 5" key="1">
    <citation type="submission" date="2017-07" db="EMBL/GenBank/DDBJ databases">
        <title>Amycolatopsis thailandensis Genome sequencing and assembly.</title>
        <authorList>
            <person name="Kaur N."/>
            <person name="Mayilraj S."/>
        </authorList>
    </citation>
    <scope>NUCLEOTIDE SEQUENCE [LARGE SCALE GENOMIC DNA]</scope>
    <source>
        <strain evidence="4 5">JCM 16380</strain>
    </source>
</reference>
<evidence type="ECO:0000256" key="2">
    <source>
        <dbReference type="SAM" id="SignalP"/>
    </source>
</evidence>
<dbReference type="Pfam" id="PF00691">
    <property type="entry name" value="OmpA"/>
    <property type="match status" value="1"/>
</dbReference>
<dbReference type="EMBL" id="NMQT01000010">
    <property type="protein sequence ID" value="OXM58537.1"/>
    <property type="molecule type" value="Genomic_DNA"/>
</dbReference>
<feature type="signal peptide" evidence="2">
    <location>
        <begin position="1"/>
        <end position="23"/>
    </location>
</feature>
<dbReference type="RefSeq" id="WP_093932171.1">
    <property type="nucleotide sequence ID" value="NZ_JBHUSO010000003.1"/>
</dbReference>
<keyword evidence="2" id="KW-0732">Signal</keyword>
<dbReference type="OrthoDB" id="3254756at2"/>